<name>A0ABD5NGY1_9EURY</name>
<keyword evidence="5" id="KW-0067">ATP-binding</keyword>
<evidence type="ECO:0000256" key="2">
    <source>
        <dbReference type="ARBA" id="ARBA00022679"/>
    </source>
</evidence>
<evidence type="ECO:0000259" key="6">
    <source>
        <dbReference type="Pfam" id="PF00294"/>
    </source>
</evidence>
<dbReference type="RefSeq" id="WP_232570605.1">
    <property type="nucleotide sequence ID" value="NZ_CP089466.1"/>
</dbReference>
<keyword evidence="2 7" id="KW-0808">Transferase</keyword>
<dbReference type="EC" id="2.7.1.-" evidence="7"/>
<dbReference type="InterPro" id="IPR011611">
    <property type="entry name" value="PfkB_dom"/>
</dbReference>
<evidence type="ECO:0000256" key="4">
    <source>
        <dbReference type="ARBA" id="ARBA00022777"/>
    </source>
</evidence>
<reference evidence="7 8" key="1">
    <citation type="journal article" date="2019" name="Int. J. Syst. Evol. Microbiol.">
        <title>The Global Catalogue of Microorganisms (GCM) 10K type strain sequencing project: providing services to taxonomists for standard genome sequencing and annotation.</title>
        <authorList>
            <consortium name="The Broad Institute Genomics Platform"/>
            <consortium name="The Broad Institute Genome Sequencing Center for Infectious Disease"/>
            <person name="Wu L."/>
            <person name="Ma J."/>
        </authorList>
    </citation>
    <scope>NUCLEOTIDE SEQUENCE [LARGE SCALE GENOMIC DNA]</scope>
    <source>
        <strain evidence="7 8">CGMCC 1.12562</strain>
    </source>
</reference>
<dbReference type="GO" id="GO:0016301">
    <property type="term" value="F:kinase activity"/>
    <property type="evidence" value="ECO:0007669"/>
    <property type="project" value="UniProtKB-KW"/>
</dbReference>
<evidence type="ECO:0000313" key="8">
    <source>
        <dbReference type="Proteomes" id="UP001595660"/>
    </source>
</evidence>
<comment type="caution">
    <text evidence="7">The sequence shown here is derived from an EMBL/GenBank/DDBJ whole genome shotgun (WGS) entry which is preliminary data.</text>
</comment>
<dbReference type="Pfam" id="PF00294">
    <property type="entry name" value="PfkB"/>
    <property type="match status" value="1"/>
</dbReference>
<keyword evidence="4 7" id="KW-0418">Kinase</keyword>
<accession>A0ABD5NGY1</accession>
<comment type="similarity">
    <text evidence="1">Belongs to the carbohydrate kinase PfkB family.</text>
</comment>
<dbReference type="Proteomes" id="UP001595660">
    <property type="component" value="Unassembled WGS sequence"/>
</dbReference>
<dbReference type="InterPro" id="IPR050306">
    <property type="entry name" value="PfkB_Carbo_kinase"/>
</dbReference>
<evidence type="ECO:0000256" key="1">
    <source>
        <dbReference type="ARBA" id="ARBA00010688"/>
    </source>
</evidence>
<organism evidence="7 8">
    <name type="scientific">Halobacterium litoreum</name>
    <dbReference type="NCBI Taxonomy" id="2039234"/>
    <lineage>
        <taxon>Archaea</taxon>
        <taxon>Methanobacteriati</taxon>
        <taxon>Methanobacteriota</taxon>
        <taxon>Stenosarchaea group</taxon>
        <taxon>Halobacteria</taxon>
        <taxon>Halobacteriales</taxon>
        <taxon>Halobacteriaceae</taxon>
        <taxon>Halobacterium</taxon>
    </lineage>
</organism>
<dbReference type="EMBL" id="JBHRWN010000002">
    <property type="protein sequence ID" value="MFC3478282.1"/>
    <property type="molecule type" value="Genomic_DNA"/>
</dbReference>
<dbReference type="PANTHER" id="PTHR43085">
    <property type="entry name" value="HEXOKINASE FAMILY MEMBER"/>
    <property type="match status" value="1"/>
</dbReference>
<sequence>MQTDRILVAGETLVDLFPAESGDLADIEGFAHRAGGAPANVAAGLARLGDPPAFWTRVGDDPFGDFLADALAAREIPDDLVVRGDAPTALAVVSPTDDGDRSFTFYESETATLAFETDRIPDDALTDYDCVHVGGVALANPAGRAATLDLAERARDADCVVSVDPNSRPALWDDAADAGDALRDLLALADVVCCSADDLAPLGLAELARHDPEAAAADLLAGTPETAFLTRGAAGATVVSDATASDDRVTHSLPAFDVDVADTTGAGDAFCAAALARFEPGLSPDGLRDALAFASAAGGLAATETGGMGALPDADAVRDLAESA</sequence>
<keyword evidence="3" id="KW-0547">Nucleotide-binding</keyword>
<dbReference type="SUPFAM" id="SSF53613">
    <property type="entry name" value="Ribokinase-like"/>
    <property type="match status" value="1"/>
</dbReference>
<dbReference type="PANTHER" id="PTHR43085:SF1">
    <property type="entry name" value="PSEUDOURIDINE KINASE-RELATED"/>
    <property type="match status" value="1"/>
</dbReference>
<dbReference type="InterPro" id="IPR002173">
    <property type="entry name" value="Carboh/pur_kinase_PfkB_CS"/>
</dbReference>
<evidence type="ECO:0000256" key="5">
    <source>
        <dbReference type="ARBA" id="ARBA00022840"/>
    </source>
</evidence>
<gene>
    <name evidence="7" type="ORF">ACFOKC_11180</name>
</gene>
<dbReference type="GeneID" id="69118711"/>
<evidence type="ECO:0000256" key="3">
    <source>
        <dbReference type="ARBA" id="ARBA00022741"/>
    </source>
</evidence>
<proteinExistence type="inferred from homology"/>
<dbReference type="GO" id="GO:0005524">
    <property type="term" value="F:ATP binding"/>
    <property type="evidence" value="ECO:0007669"/>
    <property type="project" value="UniProtKB-KW"/>
</dbReference>
<dbReference type="AlphaFoldDB" id="A0ABD5NGY1"/>
<dbReference type="InterPro" id="IPR029056">
    <property type="entry name" value="Ribokinase-like"/>
</dbReference>
<dbReference type="PROSITE" id="PS00584">
    <property type="entry name" value="PFKB_KINASES_2"/>
    <property type="match status" value="1"/>
</dbReference>
<protein>
    <submittedName>
        <fullName evidence="7">Carbohydrate kinase</fullName>
        <ecNumber evidence="7">2.7.1.-</ecNumber>
    </submittedName>
</protein>
<evidence type="ECO:0000313" key="7">
    <source>
        <dbReference type="EMBL" id="MFC3478282.1"/>
    </source>
</evidence>
<dbReference type="Gene3D" id="3.40.1190.20">
    <property type="match status" value="1"/>
</dbReference>
<keyword evidence="8" id="KW-1185">Reference proteome</keyword>
<dbReference type="CDD" id="cd01167">
    <property type="entry name" value="bac_FRK"/>
    <property type="match status" value="1"/>
</dbReference>
<feature type="domain" description="Carbohydrate kinase PfkB" evidence="6">
    <location>
        <begin position="5"/>
        <end position="313"/>
    </location>
</feature>
<dbReference type="PROSITE" id="PS00583">
    <property type="entry name" value="PFKB_KINASES_1"/>
    <property type="match status" value="1"/>
</dbReference>